<evidence type="ECO:0000313" key="6">
    <source>
        <dbReference type="EMBL" id="SMQ12682.1"/>
    </source>
</evidence>
<dbReference type="PANTHER" id="PTHR31157:SF1">
    <property type="entry name" value="SCP DOMAIN-CONTAINING PROTEIN"/>
    <property type="match status" value="1"/>
</dbReference>
<evidence type="ECO:0000256" key="2">
    <source>
        <dbReference type="SAM" id="MobiDB-lite"/>
    </source>
</evidence>
<dbReference type="Proteomes" id="UP000215450">
    <property type="component" value="Unassembled WGS sequence"/>
</dbReference>
<dbReference type="SUPFAM" id="SSF56925">
    <property type="entry name" value="OMPA-like"/>
    <property type="match status" value="1"/>
</dbReference>
<sequence>MMKVAHSVLFILAAAVLSACGGGGGSSNSGPDLGLNNNTNPNNQNNTPVIVDSNNGKNNNTGITLAANRDQTLYSMTHSWKVMPPAAAQATEVQKAVENTNKIRQDLGLSALKYDARLSAYAQRRAEEIVQLFEHQRLSSEQAIGSGVAVVNRKQGAAWGENIAMGQTTADIVVTDWKNSKGHYANMINKDYTKIGLGLVYLPNSQKKYYWVQIFGSDNASSDYYFDSSIAETNNQKPLTSLVVDGVSIPLNVEAGKWKEIHTDSHSGVVSGYAYTRFGSLKHNEVNRYQTFYQGTPTDNMPQTGSAKYVGQGVVVDGQALNTQVAAQFDVNFKNKSLTGSLSNNGKTVVNLQANITGNTFHSDAATTVETHGGFFGDNAVELAGDFREQKANGKIGAFGAKKQP</sequence>
<comment type="subcellular location">
    <subcellularLocation>
        <location evidence="1">Cell outer membrane</location>
    </subcellularLocation>
</comment>
<reference evidence="7 8" key="2">
    <citation type="submission" date="2017-06" db="EMBL/GenBank/DDBJ databases">
        <authorList>
            <person name="Kim H.J."/>
            <person name="Triplett B.A."/>
        </authorList>
    </citation>
    <scope>NUCLEOTIDE SEQUENCE [LARGE SCALE GENOMIC DNA]</scope>
    <source>
        <strain evidence="7">Kingella_eburonensis</strain>
    </source>
</reference>
<reference evidence="6" key="1">
    <citation type="submission" date="2017-05" db="EMBL/GenBank/DDBJ databases">
        <authorList>
            <person name="Song R."/>
            <person name="Chenine A.L."/>
            <person name="Ruprecht R.M."/>
        </authorList>
    </citation>
    <scope>NUCLEOTIDE SEQUENCE</scope>
    <source>
        <strain evidence="6">Kingella_eburonensis</strain>
    </source>
</reference>
<feature type="signal peptide" evidence="3">
    <location>
        <begin position="1"/>
        <end position="21"/>
    </location>
</feature>
<dbReference type="InterPro" id="IPR035940">
    <property type="entry name" value="CAP_sf"/>
</dbReference>
<organism evidence="7 8">
    <name type="scientific">Kingella negevensis</name>
    <dbReference type="NCBI Taxonomy" id="1522312"/>
    <lineage>
        <taxon>Bacteria</taxon>
        <taxon>Pseudomonadati</taxon>
        <taxon>Pseudomonadota</taxon>
        <taxon>Betaproteobacteria</taxon>
        <taxon>Neisseriales</taxon>
        <taxon>Neisseriaceae</taxon>
        <taxon>Kingella</taxon>
    </lineage>
</organism>
<evidence type="ECO:0000313" key="8">
    <source>
        <dbReference type="Proteomes" id="UP000215450"/>
    </source>
</evidence>
<dbReference type="InterPro" id="IPR054843">
    <property type="entry name" value="Slam_hemophilin_C"/>
</dbReference>
<dbReference type="Pfam" id="PF00188">
    <property type="entry name" value="CAP"/>
    <property type="match status" value="1"/>
</dbReference>
<dbReference type="PROSITE" id="PS51257">
    <property type="entry name" value="PROKAR_LIPOPROTEIN"/>
    <property type="match status" value="1"/>
</dbReference>
<dbReference type="EMBL" id="FXUV01000030">
    <property type="protein sequence ID" value="SMQ12682.1"/>
    <property type="molecule type" value="Genomic_DNA"/>
</dbReference>
<dbReference type="SUPFAM" id="SSF55797">
    <property type="entry name" value="PR-1-like"/>
    <property type="match status" value="1"/>
</dbReference>
<dbReference type="RefSeq" id="WP_257874938.1">
    <property type="nucleotide sequence ID" value="NZ_FXUV02000025.1"/>
</dbReference>
<evidence type="ECO:0000313" key="7">
    <source>
        <dbReference type="EMBL" id="SNB70282.1"/>
    </source>
</evidence>
<keyword evidence="3" id="KW-0732">Signal</keyword>
<dbReference type="AlphaFoldDB" id="A0A238TBS0"/>
<dbReference type="Pfam" id="PF01298">
    <property type="entry name" value="TbpB_B_D"/>
    <property type="match status" value="1"/>
</dbReference>
<feature type="compositionally biased region" description="Low complexity" evidence="2">
    <location>
        <begin position="30"/>
        <end position="48"/>
    </location>
</feature>
<dbReference type="GO" id="GO:0009279">
    <property type="term" value="C:cell outer membrane"/>
    <property type="evidence" value="ECO:0007669"/>
    <property type="project" value="UniProtKB-SubCell"/>
</dbReference>
<proteinExistence type="predicted"/>
<dbReference type="NCBIfam" id="NF041636">
    <property type="entry name" value="slam_lipo"/>
    <property type="match status" value="1"/>
</dbReference>
<evidence type="ECO:0000259" key="5">
    <source>
        <dbReference type="Pfam" id="PF01298"/>
    </source>
</evidence>
<dbReference type="InterPro" id="IPR014044">
    <property type="entry name" value="CAP_dom"/>
</dbReference>
<evidence type="ECO:0000256" key="3">
    <source>
        <dbReference type="SAM" id="SignalP"/>
    </source>
</evidence>
<keyword evidence="8" id="KW-1185">Reference proteome</keyword>
<dbReference type="Gene3D" id="2.40.160.90">
    <property type="match status" value="1"/>
</dbReference>
<evidence type="ECO:0000256" key="1">
    <source>
        <dbReference type="ARBA" id="ARBA00004442"/>
    </source>
</evidence>
<name>A0A238TBS0_9NEIS</name>
<accession>A0A238TBS0</accession>
<feature type="domain" description="Transferrin-binding protein B C-lobe/N-lobe beta-barrel" evidence="5">
    <location>
        <begin position="301"/>
        <end position="403"/>
    </location>
</feature>
<dbReference type="PANTHER" id="PTHR31157">
    <property type="entry name" value="SCP DOMAIN-CONTAINING PROTEIN"/>
    <property type="match status" value="1"/>
</dbReference>
<feature type="compositionally biased region" description="Polar residues" evidence="2">
    <location>
        <begin position="52"/>
        <end position="61"/>
    </location>
</feature>
<dbReference type="STRING" id="1522312.GCA_900177895_00334"/>
<dbReference type="InterPro" id="IPR001677">
    <property type="entry name" value="TbpB_B_D"/>
</dbReference>
<dbReference type="InterPro" id="IPR011250">
    <property type="entry name" value="OMP/PagP_B-barrel"/>
</dbReference>
<feature type="region of interest" description="Disordered" evidence="2">
    <location>
        <begin position="30"/>
        <end position="61"/>
    </location>
</feature>
<protein>
    <submittedName>
        <fullName evidence="7">Transferrin binding protein-like solute binding protein</fullName>
    </submittedName>
</protein>
<feature type="chain" id="PRO_5015075278" evidence="3">
    <location>
        <begin position="22"/>
        <end position="405"/>
    </location>
</feature>
<dbReference type="CDD" id="cd05379">
    <property type="entry name" value="CAP_bacterial"/>
    <property type="match status" value="1"/>
</dbReference>
<evidence type="ECO:0000259" key="4">
    <source>
        <dbReference type="Pfam" id="PF00188"/>
    </source>
</evidence>
<dbReference type="Gene3D" id="3.40.33.10">
    <property type="entry name" value="CAP"/>
    <property type="match status" value="1"/>
</dbReference>
<gene>
    <name evidence="6" type="ORF">KEBURONENSIS_00257</name>
    <name evidence="7" type="ORF">KEBURONENSIS_01335</name>
</gene>
<feature type="domain" description="SCP" evidence="4">
    <location>
        <begin position="98"/>
        <end position="215"/>
    </location>
</feature>
<dbReference type="EMBL" id="FXUV02000025">
    <property type="protein sequence ID" value="SNB70282.1"/>
    <property type="molecule type" value="Genomic_DNA"/>
</dbReference>